<feature type="chain" id="PRO_5021457818" evidence="5">
    <location>
        <begin position="22"/>
        <end position="1009"/>
    </location>
</feature>
<evidence type="ECO:0000256" key="2">
    <source>
        <dbReference type="ARBA" id="ARBA00023136"/>
    </source>
</evidence>
<gene>
    <name evidence="8" type="ORF">E3W66_04755</name>
</gene>
<evidence type="ECO:0000256" key="1">
    <source>
        <dbReference type="ARBA" id="ARBA00004442"/>
    </source>
</evidence>
<accession>A0A4Y8UL43</accession>
<proteinExistence type="inferred from homology"/>
<dbReference type="OrthoDB" id="8727862at2"/>
<dbReference type="Pfam" id="PF00593">
    <property type="entry name" value="TonB_dep_Rec_b-barrel"/>
    <property type="match status" value="1"/>
</dbReference>
<evidence type="ECO:0000259" key="7">
    <source>
        <dbReference type="Pfam" id="PF07715"/>
    </source>
</evidence>
<feature type="domain" description="TonB-dependent receptor plug" evidence="7">
    <location>
        <begin position="52"/>
        <end position="148"/>
    </location>
</feature>
<dbReference type="PANTHER" id="PTHR40980:SF3">
    <property type="entry name" value="TONB-DEPENDENT RECEPTOR-LIKE BETA-BARREL DOMAIN-CONTAINING PROTEIN"/>
    <property type="match status" value="1"/>
</dbReference>
<sequence length="1009" mass="109737">MKKKQLALAVAAALVSSVALTAEPGTEEAISEVVVLGIKKSLIDAIEIKRNNVGVMEAISAEDFGKFPDGNLAESLARVPGIAIDRSNVEGQTIAVRGFGPEFNLVTLNGRQMPTNPGRYGGGRSFNFGDIASPGVAAVEVFKSGNITLPSGGIGSTVNMVTTKPLNVDGTLTSFSIAGVEDTTSEEGGLPIETSLLFATNQDHWGFSVSASYQERTNRETGTRESNWIIPAGDSAHEGNRIPSTAVITNNSLRDDDVTFYQEPTAYLIKDNDRTRTNVQTTFQLMVTENLTATVDYTYSGVEFESEGTMFGPWLGGWTTEQATINANGVYTDVVVGDRGYDHTVTWGDSKSSNNSYGLNLVWDLSDSWQIEFDAHNSTAKLAGNIFDNEMGVTSPTDTVTHTNGGTSGIQSFAFDRDFTAADMQVSNLVMNDEAQVNEIEQYQLKVNWTNPDAGFVRAVNMGLSTSDNQFNRIKRNAGFAPGERYGADAFDDALFQRTLLDGDFMDSFSFTPGTNYYFEVDAAAAFNAYAALAAGLVDNADGAVCCGAGGIDSNERVREELDSAFIQVQMAADIGRMPLNIVAGLRYEGVDTTSTSLYPLVNQIGWGIDGLYGIRGDVTDGSRYGSHSTVLPAINMSLGLDDNQVVRLSWGKSMARPNLGDLESQLNIGAQDFFSLTATGGNPDLNPLMSTNLDISYENYYDEGSYLAVNYFRKEIKDFIGSQTTRDQPFNGLTNPYAGEIGQQAQEIVDAWVAAGQPWDTLGNPDFGVLQGFIWGQRGAGWPIEQHYVTAAAMMLANGFDNTLTFDTLNGAAVSTCSGNTLPNGAPGNPYYLCQDPLLGQSTDPVALFDITQPYNMEKGRVSGWEFAWQHLFQGTPYGFTFNYTLVSGGNVEPDRADVGRQFILPGLGDSGNASVFYEDDKHTLRLALNHRAETAAGFANYDQPVFVEERNQVDFSYQFRYSENTTVFFDAMNILDEETRLYVRHPEMLFLAQDHGPVYKLGLRTSF</sequence>
<dbReference type="GO" id="GO:0009279">
    <property type="term" value="C:cell outer membrane"/>
    <property type="evidence" value="ECO:0007669"/>
    <property type="project" value="UniProtKB-SubCell"/>
</dbReference>
<dbReference type="PANTHER" id="PTHR40980">
    <property type="entry name" value="PLUG DOMAIN-CONTAINING PROTEIN"/>
    <property type="match status" value="1"/>
</dbReference>
<dbReference type="InterPro" id="IPR037066">
    <property type="entry name" value="Plug_dom_sf"/>
</dbReference>
<evidence type="ECO:0000313" key="9">
    <source>
        <dbReference type="Proteomes" id="UP000298133"/>
    </source>
</evidence>
<dbReference type="Pfam" id="PF07715">
    <property type="entry name" value="Plug"/>
    <property type="match status" value="1"/>
</dbReference>
<keyword evidence="4" id="KW-0798">TonB box</keyword>
<comment type="similarity">
    <text evidence="4">Belongs to the TonB-dependent receptor family.</text>
</comment>
<dbReference type="InterPro" id="IPR036942">
    <property type="entry name" value="Beta-barrel_TonB_sf"/>
</dbReference>
<name>A0A4Y8UL43_9GAMM</name>
<protein>
    <submittedName>
        <fullName evidence="8">TonB-dependent receptor</fullName>
    </submittedName>
</protein>
<dbReference type="Gene3D" id="2.170.130.10">
    <property type="entry name" value="TonB-dependent receptor, plug domain"/>
    <property type="match status" value="1"/>
</dbReference>
<dbReference type="NCBIfam" id="TIGR01782">
    <property type="entry name" value="TonB-Xanth-Caul"/>
    <property type="match status" value="1"/>
</dbReference>
<comment type="subcellular location">
    <subcellularLocation>
        <location evidence="1 4">Cell outer membrane</location>
    </subcellularLocation>
</comment>
<comment type="caution">
    <text evidence="8">The sequence shown here is derived from an EMBL/GenBank/DDBJ whole genome shotgun (WGS) entry which is preliminary data.</text>
</comment>
<feature type="domain" description="TonB-dependent receptor-like beta-barrel" evidence="6">
    <location>
        <begin position="406"/>
        <end position="732"/>
    </location>
</feature>
<reference evidence="8 9" key="1">
    <citation type="submission" date="2019-03" db="EMBL/GenBank/DDBJ databases">
        <title>Draft genome of Gammaproteobacteria bacterium LSUCC0057, a member of the SAR92 clade.</title>
        <authorList>
            <person name="Lanclos V.C."/>
            <person name="Doiron C."/>
            <person name="Henson M.W."/>
            <person name="Thrash J.C."/>
        </authorList>
    </citation>
    <scope>NUCLEOTIDE SEQUENCE [LARGE SCALE GENOMIC DNA]</scope>
    <source>
        <strain evidence="8 9">LSUCC0057</strain>
    </source>
</reference>
<keyword evidence="8" id="KW-0675">Receptor</keyword>
<dbReference type="EMBL" id="SPIA01000001">
    <property type="protein sequence ID" value="TFH69380.1"/>
    <property type="molecule type" value="Genomic_DNA"/>
</dbReference>
<keyword evidence="5" id="KW-0732">Signal</keyword>
<evidence type="ECO:0000256" key="4">
    <source>
        <dbReference type="RuleBase" id="RU003357"/>
    </source>
</evidence>
<feature type="signal peptide" evidence="5">
    <location>
        <begin position="1"/>
        <end position="21"/>
    </location>
</feature>
<evidence type="ECO:0000256" key="3">
    <source>
        <dbReference type="ARBA" id="ARBA00023237"/>
    </source>
</evidence>
<keyword evidence="2 4" id="KW-0472">Membrane</keyword>
<dbReference type="InterPro" id="IPR010104">
    <property type="entry name" value="TonB_rcpt_bac"/>
</dbReference>
<evidence type="ECO:0000256" key="5">
    <source>
        <dbReference type="SAM" id="SignalP"/>
    </source>
</evidence>
<dbReference type="InterPro" id="IPR000531">
    <property type="entry name" value="Beta-barrel_TonB"/>
</dbReference>
<evidence type="ECO:0000259" key="6">
    <source>
        <dbReference type="Pfam" id="PF00593"/>
    </source>
</evidence>
<dbReference type="InterPro" id="IPR012910">
    <property type="entry name" value="Plug_dom"/>
</dbReference>
<dbReference type="SUPFAM" id="SSF56935">
    <property type="entry name" value="Porins"/>
    <property type="match status" value="1"/>
</dbReference>
<evidence type="ECO:0000313" key="8">
    <source>
        <dbReference type="EMBL" id="TFH69380.1"/>
    </source>
</evidence>
<dbReference type="Gene3D" id="2.40.170.20">
    <property type="entry name" value="TonB-dependent receptor, beta-barrel domain"/>
    <property type="match status" value="1"/>
</dbReference>
<keyword evidence="3" id="KW-0998">Cell outer membrane</keyword>
<keyword evidence="9" id="KW-1185">Reference proteome</keyword>
<dbReference type="Proteomes" id="UP000298133">
    <property type="component" value="Unassembled WGS sequence"/>
</dbReference>
<organism evidence="8 9">
    <name type="scientific">Gammaproteobacteria bacterium LSUCC0057</name>
    <dbReference type="NCBI Taxonomy" id="2559237"/>
    <lineage>
        <taxon>Bacteria</taxon>
        <taxon>Pseudomonadati</taxon>
        <taxon>Pseudomonadota</taxon>
        <taxon>Gammaproteobacteria</taxon>
        <taxon>Cellvibrionales</taxon>
        <taxon>Porticoccaceae</taxon>
        <taxon>SAR92 clade</taxon>
    </lineage>
</organism>
<dbReference type="AlphaFoldDB" id="A0A4Y8UL43"/>